<feature type="domain" description="Protein kinase" evidence="8">
    <location>
        <begin position="127"/>
        <end position="389"/>
    </location>
</feature>
<dbReference type="PROSITE" id="PS00108">
    <property type="entry name" value="PROTEIN_KINASE_ST"/>
    <property type="match status" value="1"/>
</dbReference>
<dbReference type="SMART" id="SM00220">
    <property type="entry name" value="S_TKc"/>
    <property type="match status" value="1"/>
</dbReference>
<organism evidence="9 10">
    <name type="scientific">Sporothrix bragantina</name>
    <dbReference type="NCBI Taxonomy" id="671064"/>
    <lineage>
        <taxon>Eukaryota</taxon>
        <taxon>Fungi</taxon>
        <taxon>Dikarya</taxon>
        <taxon>Ascomycota</taxon>
        <taxon>Pezizomycotina</taxon>
        <taxon>Sordariomycetes</taxon>
        <taxon>Sordariomycetidae</taxon>
        <taxon>Ophiostomatales</taxon>
        <taxon>Ophiostomataceae</taxon>
        <taxon>Sporothrix</taxon>
    </lineage>
</organism>
<keyword evidence="2 9" id="KW-0808">Transferase</keyword>
<keyword evidence="1" id="KW-0723">Serine/threonine-protein kinase</keyword>
<dbReference type="PANTHER" id="PTHR45646:SF11">
    <property type="entry name" value="SERINE_THREONINE-PROTEIN KINASE DOA"/>
    <property type="match status" value="1"/>
</dbReference>
<protein>
    <submittedName>
        <fullName evidence="9">Serine threonine protein kinase CMGC group</fullName>
        <ecNumber evidence="9">2.7.12.1</ecNumber>
    </submittedName>
</protein>
<evidence type="ECO:0000256" key="1">
    <source>
        <dbReference type="ARBA" id="ARBA00022527"/>
    </source>
</evidence>
<reference evidence="9 10" key="1">
    <citation type="submission" date="2024-01" db="EMBL/GenBank/DDBJ databases">
        <authorList>
            <person name="Allen C."/>
            <person name="Tagirdzhanova G."/>
        </authorList>
    </citation>
    <scope>NUCLEOTIDE SEQUENCE [LARGE SCALE GENOMIC DNA]</scope>
</reference>
<feature type="compositionally biased region" description="Basic residues" evidence="7">
    <location>
        <begin position="587"/>
        <end position="602"/>
    </location>
</feature>
<dbReference type="InterPro" id="IPR051175">
    <property type="entry name" value="CLK_kinases"/>
</dbReference>
<dbReference type="InterPro" id="IPR008271">
    <property type="entry name" value="Ser/Thr_kinase_AS"/>
</dbReference>
<evidence type="ECO:0000256" key="7">
    <source>
        <dbReference type="SAM" id="MobiDB-lite"/>
    </source>
</evidence>
<dbReference type="CDD" id="cd12148">
    <property type="entry name" value="fungal_TF_MHR"/>
    <property type="match status" value="1"/>
</dbReference>
<evidence type="ECO:0000313" key="9">
    <source>
        <dbReference type="EMBL" id="CAK7237290.1"/>
    </source>
</evidence>
<feature type="region of interest" description="Disordered" evidence="7">
    <location>
        <begin position="574"/>
        <end position="613"/>
    </location>
</feature>
<dbReference type="Gene3D" id="3.30.200.20">
    <property type="entry name" value="Phosphorylase Kinase, domain 1"/>
    <property type="match status" value="1"/>
</dbReference>
<feature type="region of interest" description="Disordered" evidence="7">
    <location>
        <begin position="1"/>
        <end position="29"/>
    </location>
</feature>
<feature type="region of interest" description="Disordered" evidence="7">
    <location>
        <begin position="409"/>
        <end position="466"/>
    </location>
</feature>
<evidence type="ECO:0000259" key="8">
    <source>
        <dbReference type="PROSITE" id="PS50011"/>
    </source>
</evidence>
<dbReference type="GO" id="GO:0004712">
    <property type="term" value="F:protein serine/threonine/tyrosine kinase activity"/>
    <property type="evidence" value="ECO:0007669"/>
    <property type="project" value="UniProtKB-EC"/>
</dbReference>
<dbReference type="Proteomes" id="UP001642406">
    <property type="component" value="Unassembled WGS sequence"/>
</dbReference>
<evidence type="ECO:0000256" key="4">
    <source>
        <dbReference type="ARBA" id="ARBA00022777"/>
    </source>
</evidence>
<proteinExistence type="predicted"/>
<keyword evidence="5 6" id="KW-0067">ATP-binding</keyword>
<dbReference type="PANTHER" id="PTHR45646">
    <property type="entry name" value="SERINE/THREONINE-PROTEIN KINASE DOA-RELATED"/>
    <property type="match status" value="1"/>
</dbReference>
<keyword evidence="3 6" id="KW-0547">Nucleotide-binding</keyword>
<comment type="caution">
    <text evidence="9">The sequence shown here is derived from an EMBL/GenBank/DDBJ whole genome shotgun (WGS) entry which is preliminary data.</text>
</comment>
<dbReference type="EC" id="2.7.12.1" evidence="9"/>
<dbReference type="EMBL" id="CAWUHC010000180">
    <property type="protein sequence ID" value="CAK7237290.1"/>
    <property type="molecule type" value="Genomic_DNA"/>
</dbReference>
<dbReference type="PROSITE" id="PS50011">
    <property type="entry name" value="PROTEIN_KINASE_DOM"/>
    <property type="match status" value="1"/>
</dbReference>
<dbReference type="PROSITE" id="PS00107">
    <property type="entry name" value="PROTEIN_KINASE_ATP"/>
    <property type="match status" value="1"/>
</dbReference>
<keyword evidence="4 9" id="KW-0418">Kinase</keyword>
<dbReference type="InterPro" id="IPR011009">
    <property type="entry name" value="Kinase-like_dom_sf"/>
</dbReference>
<name>A0ABP0D2G2_9PEZI</name>
<dbReference type="InterPro" id="IPR000719">
    <property type="entry name" value="Prot_kinase_dom"/>
</dbReference>
<evidence type="ECO:0000256" key="2">
    <source>
        <dbReference type="ARBA" id="ARBA00022679"/>
    </source>
</evidence>
<evidence type="ECO:0000313" key="10">
    <source>
        <dbReference type="Proteomes" id="UP001642406"/>
    </source>
</evidence>
<evidence type="ECO:0000256" key="5">
    <source>
        <dbReference type="ARBA" id="ARBA00022840"/>
    </source>
</evidence>
<keyword evidence="10" id="KW-1185">Reference proteome</keyword>
<evidence type="ECO:0000256" key="6">
    <source>
        <dbReference type="PROSITE-ProRule" id="PRU10141"/>
    </source>
</evidence>
<gene>
    <name evidence="9" type="primary">LKH1_2</name>
    <name evidence="9" type="ORF">SBRCBS47491_009925</name>
</gene>
<feature type="binding site" evidence="6">
    <location>
        <position position="163"/>
    </location>
    <ligand>
        <name>ATP</name>
        <dbReference type="ChEBI" id="CHEBI:30616"/>
    </ligand>
</feature>
<evidence type="ECO:0000256" key="3">
    <source>
        <dbReference type="ARBA" id="ARBA00022741"/>
    </source>
</evidence>
<dbReference type="InterPro" id="IPR017441">
    <property type="entry name" value="Protein_kinase_ATP_BS"/>
</dbReference>
<dbReference type="Gene3D" id="1.10.510.10">
    <property type="entry name" value="Transferase(Phosphotransferase) domain 1"/>
    <property type="match status" value="2"/>
</dbReference>
<sequence length="953" mass="107829">MEGNKSQPLRRKRRRTSPSARGERMHHQANLDITIKRSRQQTPPPVEALMVTNCHTQHQSTVSTIFGEHAHRRELSVGPFDAYQPPPLPPARAGLVDVKSIAPHSTSSTGDDGYYDVVLGTALTERYQIMKLLGKGTYGKVVQAKDQFENKLVAIKILRSIKKYRVAAQTELRVLETLKANDTNNRYRCIHMRDCFELNGHICIVMDLFGKSIFDYLGNGFVPFSGNQILSFARQLFTSVAFLHNLRLIHTDLKPENILIDHAQSRVDLDPEIRLIDFGSACFEDEYHPPVISTVYYRAPEIILGLGWHLAEQIVSPASKYFKDRQLNYPDEYTTLESPLFVSNIKKLDDLIQGSSSFHSQFLDLLKQIFIYDPSQRITATDALNHPWFEHHQIKNGAVHVEQTVSARSSFHGRENPLHHAPVPPPLDYRGQPYYPQESPQPNPHGQSRGPVPAQQPHGHTHVPPPQQVIIDRYKASASIAQSWPPISERMEAARQLPQHSTQHNQQCGISYYPTTEASIEPRGAVDIHPVTVQRYVNSYMENIQNLHPLIIPRKLDIMVMDFRNSVSQGSNSLVDRAGSSVDTHHKPSSHATKKVFKRKRGSGVGSGDGVCEPSETTRFDQLPYCTESALVLMVLALGKICLHRRGSSTDATKTHGAGDILGADYFRAAYDMFRGLQEEPPRLEHVWVLILGSLYHDQVGQPLESFKLVYQAGSHLRHILQPDLMRYKHMREAADMELECKARCPATRVSDNEKLVAAWTCLLIEGNILTELQLRPSNLLCEEQLPYPDGLVWHDQGFQQNVIEAFAWQMHMYVLANDIRRDPTGETEHAVVKTSIDALRSHTSPNPAFKDNVLFNRDLPATNILAAHQRFVYWSAELLVYRRYIQIILEFNHEKKQREKGAGIASTAKVVTLFDLEMAQCGVHALLQCISAFHDLPDQKFVTTNMYGTAHP</sequence>
<dbReference type="Pfam" id="PF00069">
    <property type="entry name" value="Pkinase"/>
    <property type="match status" value="1"/>
</dbReference>
<dbReference type="SUPFAM" id="SSF56112">
    <property type="entry name" value="Protein kinase-like (PK-like)"/>
    <property type="match status" value="1"/>
</dbReference>
<accession>A0ABP0D2G2</accession>